<dbReference type="PROSITE" id="PS00161">
    <property type="entry name" value="ISOCITRATE_LYASE"/>
    <property type="match status" value="1"/>
</dbReference>
<dbReference type="PANTHER" id="PTHR42905:SF5">
    <property type="entry name" value="CARBOXYVINYL-CARBOXYPHOSPHONATE PHOSPHORYLMUTASE, CHLOROPLASTIC"/>
    <property type="match status" value="1"/>
</dbReference>
<keyword evidence="12 14" id="KW-0472">Membrane</keyword>
<dbReference type="InterPro" id="IPR018523">
    <property type="entry name" value="Isocitrate_lyase_ph_CS"/>
</dbReference>
<evidence type="ECO:0000256" key="8">
    <source>
        <dbReference type="ARBA" id="ARBA00022771"/>
    </source>
</evidence>
<evidence type="ECO:0000256" key="5">
    <source>
        <dbReference type="ARBA" id="ARBA00022679"/>
    </source>
</evidence>
<evidence type="ECO:0000256" key="13">
    <source>
        <dbReference type="PROSITE-ProRule" id="PRU00175"/>
    </source>
</evidence>
<dbReference type="InterPro" id="IPR021319">
    <property type="entry name" value="DUF2921"/>
</dbReference>
<dbReference type="InterPro" id="IPR015813">
    <property type="entry name" value="Pyrv/PenolPyrv_kinase-like_dom"/>
</dbReference>
<protein>
    <recommendedName>
        <fullName evidence="4">RING-type E3 ubiquitin transferase</fullName>
        <ecNumber evidence="4">2.3.2.27</ecNumber>
    </recommendedName>
</protein>
<dbReference type="InterPro" id="IPR040442">
    <property type="entry name" value="Pyrv_kinase-like_dom_sf"/>
</dbReference>
<dbReference type="SUPFAM" id="SSF51621">
    <property type="entry name" value="Phosphoenolpyruvate/pyruvate domain"/>
    <property type="match status" value="1"/>
</dbReference>
<sequence length="887" mass="98052">MPLVTFGSSSPIRGGVNQQAHHWRWSNVLLGFILVIGFWLMVDSEDTTDGHRDGGGVNFAAALDSSNVGKASSIYRGVYTMTPLDDSPAAEGVPTIEGEVKLHMISKGAGMKMMSLSEVLMRFEHNDEWHELQLSPAIGFHNNMLAMHGHGAQEELILSGRSDLSRFRLAGVTKPVCEIGPARITIRTPSRDEVNSGEVMVLDGKKVAVGTVVSENCGFKISMNLREIDVKKLGRKVINYSILNNIITILQIRFFLLQMQHGESNNGHAKVSLLCIGIQALMDAYDSLIHLFLGLSAQFMFNTFSVVALFKFILFSMLEVRYLLLVWRSRRQNQFNEGGMDSIRRELSWLYSRFYGTLLVGMVILYNFYQYLNVLIIIMQCYWVPQIVYDIVRGHKKPLSWRFIVGISVTRMIVPLYALACPFTIFNNEVYPALPSAPNSAEATLIVCLQVAQVAVMWAQAKFGPRSFVPWICLPHVYNYYRAVPAVQDEELGAPECVICMNDIDLSETHDPESRPVITPCDHVFHAGCLEQWMDVKMECPTCRGELPAMTLVDIILAQRGSPGCLLGSAVQLIVMCLSPGPSMNSAGRRLRTLMRSQCVQLPGAFNGLVARMLPVNGFLGGYVSGGALSAASGVPDIGLLTLDQFTAKVQEVVTFSGGLPFICDADTGFGSEEMVSKTVREYIAAGAAGLHIEDQEFPKRCGHLEGKTLVSTEEMVGKVQRARAAADAAYNGERGHFIVCARTDAYSTHGMEEAISRAKKYVEAGADMIFPEGLATVEDFRTFADEMQKLGPMDLAPRGGPFLLANMTEFGKTESIKLEDFAAAGYDCVIYPVSTLRCAMKAADECLRHLKEEQGLKGQEDKMQTRTQLYDLLKYKPGTEWTYPNA</sequence>
<keyword evidence="9" id="KW-0833">Ubl conjugation pathway</keyword>
<evidence type="ECO:0000256" key="10">
    <source>
        <dbReference type="ARBA" id="ARBA00022833"/>
    </source>
</evidence>
<evidence type="ECO:0000256" key="1">
    <source>
        <dbReference type="ARBA" id="ARBA00000900"/>
    </source>
</evidence>
<evidence type="ECO:0000256" key="9">
    <source>
        <dbReference type="ARBA" id="ARBA00022786"/>
    </source>
</evidence>
<comment type="pathway">
    <text evidence="3">Protein modification; protein ubiquitination.</text>
</comment>
<evidence type="ECO:0000256" key="2">
    <source>
        <dbReference type="ARBA" id="ARBA00004127"/>
    </source>
</evidence>
<feature type="transmembrane region" description="Helical" evidence="14">
    <location>
        <begin position="304"/>
        <end position="327"/>
    </location>
</feature>
<keyword evidence="7" id="KW-0479">Metal-binding</keyword>
<dbReference type="AlphaFoldDB" id="A0A7J6L634"/>
<dbReference type="Gene3D" id="3.20.20.60">
    <property type="entry name" value="Phosphoenolpyruvate-binding domains"/>
    <property type="match status" value="1"/>
</dbReference>
<keyword evidence="8 13" id="KW-0863">Zinc-finger</keyword>
<name>A0A7J6L634_PEROL</name>
<evidence type="ECO:0000256" key="11">
    <source>
        <dbReference type="ARBA" id="ARBA00022989"/>
    </source>
</evidence>
<dbReference type="EMBL" id="JABAHT010000522">
    <property type="protein sequence ID" value="KAF4654629.1"/>
    <property type="molecule type" value="Genomic_DNA"/>
</dbReference>
<dbReference type="InterPro" id="IPR013083">
    <property type="entry name" value="Znf_RING/FYVE/PHD"/>
</dbReference>
<dbReference type="InterPro" id="IPR011016">
    <property type="entry name" value="Znf_RING-CH"/>
</dbReference>
<dbReference type="GO" id="GO:0008270">
    <property type="term" value="F:zinc ion binding"/>
    <property type="evidence" value="ECO:0007669"/>
    <property type="project" value="UniProtKB-KW"/>
</dbReference>
<proteinExistence type="predicted"/>
<dbReference type="Proteomes" id="UP000570595">
    <property type="component" value="Unassembled WGS sequence"/>
</dbReference>
<organism evidence="16 17">
    <name type="scientific">Perkinsus olseni</name>
    <name type="common">Perkinsus atlanticus</name>
    <dbReference type="NCBI Taxonomy" id="32597"/>
    <lineage>
        <taxon>Eukaryota</taxon>
        <taxon>Sar</taxon>
        <taxon>Alveolata</taxon>
        <taxon>Perkinsozoa</taxon>
        <taxon>Perkinsea</taxon>
        <taxon>Perkinsida</taxon>
        <taxon>Perkinsidae</taxon>
        <taxon>Perkinsus</taxon>
    </lineage>
</organism>
<dbReference type="GO" id="GO:0012505">
    <property type="term" value="C:endomembrane system"/>
    <property type="evidence" value="ECO:0007669"/>
    <property type="project" value="UniProtKB-SubCell"/>
</dbReference>
<evidence type="ECO:0000259" key="15">
    <source>
        <dbReference type="PROSITE" id="PS50089"/>
    </source>
</evidence>
<evidence type="ECO:0000313" key="16">
    <source>
        <dbReference type="EMBL" id="KAF4654629.1"/>
    </source>
</evidence>
<dbReference type="InterPro" id="IPR039556">
    <property type="entry name" value="ICL/PEPM"/>
</dbReference>
<dbReference type="PANTHER" id="PTHR42905">
    <property type="entry name" value="PHOSPHOENOLPYRUVATE CARBOXYLASE"/>
    <property type="match status" value="1"/>
</dbReference>
<evidence type="ECO:0000256" key="3">
    <source>
        <dbReference type="ARBA" id="ARBA00004906"/>
    </source>
</evidence>
<evidence type="ECO:0000256" key="6">
    <source>
        <dbReference type="ARBA" id="ARBA00022692"/>
    </source>
</evidence>
<keyword evidence="11 14" id="KW-1133">Transmembrane helix</keyword>
<evidence type="ECO:0000256" key="14">
    <source>
        <dbReference type="SAM" id="Phobius"/>
    </source>
</evidence>
<dbReference type="CDD" id="cd00377">
    <property type="entry name" value="ICL_PEPM"/>
    <property type="match status" value="1"/>
</dbReference>
<dbReference type="SMART" id="SM00744">
    <property type="entry name" value="RINGv"/>
    <property type="match status" value="1"/>
</dbReference>
<dbReference type="GO" id="GO:0061630">
    <property type="term" value="F:ubiquitin protein ligase activity"/>
    <property type="evidence" value="ECO:0007669"/>
    <property type="project" value="UniProtKB-EC"/>
</dbReference>
<dbReference type="Pfam" id="PF13714">
    <property type="entry name" value="PEP_mutase"/>
    <property type="match status" value="1"/>
</dbReference>
<dbReference type="OrthoDB" id="9984778at2759"/>
<accession>A0A7J6L634</accession>
<feature type="transmembrane region" description="Helical" evidence="14">
    <location>
        <begin position="23"/>
        <end position="42"/>
    </location>
</feature>
<dbReference type="Pfam" id="PF11145">
    <property type="entry name" value="DUF2921"/>
    <property type="match status" value="1"/>
</dbReference>
<dbReference type="GO" id="GO:0016833">
    <property type="term" value="F:oxo-acid-lyase activity"/>
    <property type="evidence" value="ECO:0007669"/>
    <property type="project" value="UniProtKB-ARBA"/>
</dbReference>
<dbReference type="InterPro" id="IPR001841">
    <property type="entry name" value="Znf_RING"/>
</dbReference>
<dbReference type="EC" id="2.3.2.27" evidence="4"/>
<evidence type="ECO:0000256" key="7">
    <source>
        <dbReference type="ARBA" id="ARBA00022723"/>
    </source>
</evidence>
<reference evidence="16 17" key="1">
    <citation type="submission" date="2020-04" db="EMBL/GenBank/DDBJ databases">
        <title>Perkinsus olseni comparative genomics.</title>
        <authorList>
            <person name="Bogema D.R."/>
        </authorList>
    </citation>
    <scope>NUCLEOTIDE SEQUENCE [LARGE SCALE GENOMIC DNA]</scope>
    <source>
        <strain evidence="16">ATCC PRA-179</strain>
    </source>
</reference>
<dbReference type="PROSITE" id="PS50089">
    <property type="entry name" value="ZF_RING_2"/>
    <property type="match status" value="1"/>
</dbReference>
<dbReference type="SUPFAM" id="SSF57850">
    <property type="entry name" value="RING/U-box"/>
    <property type="match status" value="1"/>
</dbReference>
<comment type="subcellular location">
    <subcellularLocation>
        <location evidence="2">Endomembrane system</location>
        <topology evidence="2">Multi-pass membrane protein</topology>
    </subcellularLocation>
</comment>
<keyword evidence="10" id="KW-0862">Zinc</keyword>
<comment type="caution">
    <text evidence="16">The sequence shown here is derived from an EMBL/GenBank/DDBJ whole genome shotgun (WGS) entry which is preliminary data.</text>
</comment>
<keyword evidence="6 14" id="KW-0812">Transmembrane</keyword>
<feature type="transmembrane region" description="Helical" evidence="14">
    <location>
        <begin position="237"/>
        <end position="256"/>
    </location>
</feature>
<evidence type="ECO:0000256" key="4">
    <source>
        <dbReference type="ARBA" id="ARBA00012483"/>
    </source>
</evidence>
<evidence type="ECO:0000256" key="12">
    <source>
        <dbReference type="ARBA" id="ARBA00023136"/>
    </source>
</evidence>
<dbReference type="CDD" id="cd23117">
    <property type="entry name" value="RING-H2_TUL1-like"/>
    <property type="match status" value="1"/>
</dbReference>
<dbReference type="SMART" id="SM00184">
    <property type="entry name" value="RING"/>
    <property type="match status" value="1"/>
</dbReference>
<dbReference type="Gene3D" id="3.30.40.10">
    <property type="entry name" value="Zinc/RING finger domain, C3HC4 (zinc finger)"/>
    <property type="match status" value="1"/>
</dbReference>
<feature type="transmembrane region" description="Helical" evidence="14">
    <location>
        <begin position="348"/>
        <end position="368"/>
    </location>
</feature>
<evidence type="ECO:0000313" key="17">
    <source>
        <dbReference type="Proteomes" id="UP000570595"/>
    </source>
</evidence>
<feature type="domain" description="RING-type" evidence="15">
    <location>
        <begin position="497"/>
        <end position="544"/>
    </location>
</feature>
<dbReference type="Pfam" id="PF13639">
    <property type="entry name" value="zf-RING_2"/>
    <property type="match status" value="1"/>
</dbReference>
<gene>
    <name evidence="16" type="ORF">FOZ61_008157</name>
</gene>
<comment type="catalytic activity">
    <reaction evidence="1">
        <text>S-ubiquitinyl-[E2 ubiquitin-conjugating enzyme]-L-cysteine + [acceptor protein]-L-lysine = [E2 ubiquitin-conjugating enzyme]-L-cysteine + N(6)-ubiquitinyl-[acceptor protein]-L-lysine.</text>
        <dbReference type="EC" id="2.3.2.27"/>
    </reaction>
</comment>
<keyword evidence="5" id="KW-0808">Transferase</keyword>